<evidence type="ECO:0000256" key="1">
    <source>
        <dbReference type="ARBA" id="ARBA00005564"/>
    </source>
</evidence>
<gene>
    <name evidence="3" type="ORF">ACFSR8_15730</name>
</gene>
<dbReference type="RefSeq" id="WP_380293766.1">
    <property type="nucleotide sequence ID" value="NZ_JBHULY010000039.1"/>
</dbReference>
<accession>A0ABW5TFL4</accession>
<evidence type="ECO:0000256" key="2">
    <source>
        <dbReference type="ARBA" id="ARBA00022526"/>
    </source>
</evidence>
<dbReference type="InterPro" id="IPR011048">
    <property type="entry name" value="Haem_d1_sf"/>
</dbReference>
<organism evidence="3 4">
    <name type="scientific">Hyunsoonleella rubra</name>
    <dbReference type="NCBI Taxonomy" id="1737062"/>
    <lineage>
        <taxon>Bacteria</taxon>
        <taxon>Pseudomonadati</taxon>
        <taxon>Bacteroidota</taxon>
        <taxon>Flavobacteriia</taxon>
        <taxon>Flavobacteriales</taxon>
        <taxon>Flavobacteriaceae</taxon>
    </lineage>
</organism>
<keyword evidence="4" id="KW-1185">Reference proteome</keyword>
<sequence>MKQLLIFLLLITVFGCQKSTNETLLFVGSYTDKQPGEGIHVYQFNNETGESVLKFTLDSITNTSFLKLSDNGEYLYSVVESQMTHHGKVASFKVDAKNQKIDLINMQDCGGLNPVHLQIDHTGNYLTNSNYSDGSLSLFKINKDGSLSAPSQVLKFKDSSIIKGRQDKSHIHSSYFSPDNKYLFAQDLGADKMRRFSFSDKDNGVLENEMDIKAKLGSGPRHFAFHPNGKFGYLANELSGKVDAYQYNNGNLVFIEDYLSYGQQQDIYRTADIHTSPDGKFLYVSNRGPEEDTITVFQINQENGKLTLVERTDTGGQHPRNFAIHPSGKYLLVTNMFTDNVVVFQRDLETGKLTKLDKDIKVKTPSSVQIFTYTISE</sequence>
<dbReference type="PROSITE" id="PS51257">
    <property type="entry name" value="PROKAR_LIPOPROTEIN"/>
    <property type="match status" value="1"/>
</dbReference>
<dbReference type="PANTHER" id="PTHR30344">
    <property type="entry name" value="6-PHOSPHOGLUCONOLACTONASE-RELATED"/>
    <property type="match status" value="1"/>
</dbReference>
<dbReference type="Proteomes" id="UP001597476">
    <property type="component" value="Unassembled WGS sequence"/>
</dbReference>
<dbReference type="EMBL" id="JBHULY010000039">
    <property type="protein sequence ID" value="MFD2727674.1"/>
    <property type="molecule type" value="Genomic_DNA"/>
</dbReference>
<comment type="similarity">
    <text evidence="1">Belongs to the cycloisomerase 2 family.</text>
</comment>
<dbReference type="InterPro" id="IPR015943">
    <property type="entry name" value="WD40/YVTN_repeat-like_dom_sf"/>
</dbReference>
<evidence type="ECO:0000313" key="3">
    <source>
        <dbReference type="EMBL" id="MFD2727674.1"/>
    </source>
</evidence>
<reference evidence="4" key="1">
    <citation type="journal article" date="2019" name="Int. J. Syst. Evol. Microbiol.">
        <title>The Global Catalogue of Microorganisms (GCM) 10K type strain sequencing project: providing services to taxonomists for standard genome sequencing and annotation.</title>
        <authorList>
            <consortium name="The Broad Institute Genomics Platform"/>
            <consortium name="The Broad Institute Genome Sequencing Center for Infectious Disease"/>
            <person name="Wu L."/>
            <person name="Ma J."/>
        </authorList>
    </citation>
    <scope>NUCLEOTIDE SEQUENCE [LARGE SCALE GENOMIC DNA]</scope>
    <source>
        <strain evidence="4">KCTC 42398</strain>
    </source>
</reference>
<dbReference type="InterPro" id="IPR050282">
    <property type="entry name" value="Cycloisomerase_2"/>
</dbReference>
<dbReference type="Pfam" id="PF10282">
    <property type="entry name" value="Lactonase"/>
    <property type="match status" value="1"/>
</dbReference>
<proteinExistence type="inferred from homology"/>
<protein>
    <submittedName>
        <fullName evidence="3">Lactonase family protein</fullName>
    </submittedName>
</protein>
<evidence type="ECO:0000313" key="4">
    <source>
        <dbReference type="Proteomes" id="UP001597476"/>
    </source>
</evidence>
<keyword evidence="2" id="KW-0119">Carbohydrate metabolism</keyword>
<keyword evidence="2" id="KW-0313">Glucose metabolism</keyword>
<dbReference type="Gene3D" id="2.130.10.10">
    <property type="entry name" value="YVTN repeat-like/Quinoprotein amine dehydrogenase"/>
    <property type="match status" value="1"/>
</dbReference>
<name>A0ABW5TFL4_9FLAO</name>
<dbReference type="PANTHER" id="PTHR30344:SF1">
    <property type="entry name" value="6-PHOSPHOGLUCONOLACTONASE"/>
    <property type="match status" value="1"/>
</dbReference>
<dbReference type="SUPFAM" id="SSF51004">
    <property type="entry name" value="C-terminal (heme d1) domain of cytochrome cd1-nitrite reductase"/>
    <property type="match status" value="1"/>
</dbReference>
<dbReference type="InterPro" id="IPR019405">
    <property type="entry name" value="Lactonase_7-beta_prop"/>
</dbReference>
<comment type="caution">
    <text evidence="3">The sequence shown here is derived from an EMBL/GenBank/DDBJ whole genome shotgun (WGS) entry which is preliminary data.</text>
</comment>